<comment type="caution">
    <text evidence="2">The sequence shown here is derived from an EMBL/GenBank/DDBJ whole genome shotgun (WGS) entry which is preliminary data.</text>
</comment>
<name>A0A853IDG5_9GAMM</name>
<feature type="domain" description="Primase C-terminal 1" evidence="1">
    <location>
        <begin position="167"/>
        <end position="240"/>
    </location>
</feature>
<evidence type="ECO:0000313" key="3">
    <source>
        <dbReference type="Proteomes" id="UP000569732"/>
    </source>
</evidence>
<proteinExistence type="predicted"/>
<dbReference type="InterPro" id="IPR014820">
    <property type="entry name" value="PriCT_1"/>
</dbReference>
<dbReference type="RefSeq" id="WP_180571864.1">
    <property type="nucleotide sequence ID" value="NZ_JACCKB010000181.1"/>
</dbReference>
<protein>
    <submittedName>
        <fullName evidence="2">Replication initiation protein</fullName>
    </submittedName>
</protein>
<reference evidence="2 3" key="1">
    <citation type="submission" date="2020-07" db="EMBL/GenBank/DDBJ databases">
        <title>Endozoicomonas sp. nov., isolated from sediment.</title>
        <authorList>
            <person name="Gu T."/>
        </authorList>
    </citation>
    <scope>NUCLEOTIDE SEQUENCE [LARGE SCALE GENOMIC DNA]</scope>
    <source>
        <strain evidence="2 3">SM1973</strain>
    </source>
</reference>
<dbReference type="InterPro" id="IPR036388">
    <property type="entry name" value="WH-like_DNA-bd_sf"/>
</dbReference>
<dbReference type="AlphaFoldDB" id="A0A853IDG5"/>
<dbReference type="InterPro" id="IPR004322">
    <property type="entry name" value="Plasmid_replicase_bac"/>
</dbReference>
<dbReference type="Gene3D" id="1.10.10.10">
    <property type="entry name" value="Winged helix-like DNA-binding domain superfamily/Winged helix DNA-binding domain"/>
    <property type="match status" value="1"/>
</dbReference>
<accession>A0A853IDG5</accession>
<dbReference type="Pfam" id="PF03090">
    <property type="entry name" value="Replicase"/>
    <property type="match status" value="1"/>
</dbReference>
<dbReference type="Proteomes" id="UP000569732">
    <property type="component" value="Unassembled WGS sequence"/>
</dbReference>
<dbReference type="Gene3D" id="1.10.340.50">
    <property type="match status" value="1"/>
</dbReference>
<evidence type="ECO:0000313" key="2">
    <source>
        <dbReference type="EMBL" id="NYZ69902.1"/>
    </source>
</evidence>
<dbReference type="Pfam" id="PF08708">
    <property type="entry name" value="PriCT_1"/>
    <property type="match status" value="1"/>
</dbReference>
<dbReference type="SMART" id="SM00942">
    <property type="entry name" value="PriCT_1"/>
    <property type="match status" value="1"/>
</dbReference>
<dbReference type="EMBL" id="JACCKB010000181">
    <property type="protein sequence ID" value="NYZ69902.1"/>
    <property type="molecule type" value="Genomic_DNA"/>
</dbReference>
<evidence type="ECO:0000259" key="1">
    <source>
        <dbReference type="SMART" id="SM00942"/>
    </source>
</evidence>
<keyword evidence="3" id="KW-1185">Reference proteome</keyword>
<organism evidence="2 3">
    <name type="scientific">Spartinivicinus marinus</name>
    <dbReference type="NCBI Taxonomy" id="2994442"/>
    <lineage>
        <taxon>Bacteria</taxon>
        <taxon>Pseudomonadati</taxon>
        <taxon>Pseudomonadota</taxon>
        <taxon>Gammaproteobacteria</taxon>
        <taxon>Oceanospirillales</taxon>
        <taxon>Zooshikellaceae</taxon>
        <taxon>Spartinivicinus</taxon>
    </lineage>
</organism>
<gene>
    <name evidence="2" type="ORF">H0A36_28210</name>
</gene>
<sequence length="320" mass="36386">MSQIVQLNEFKKRLPKKPYYTNELSSGLLIADVARAVEARYIQPNPPHWRYYFIFDVDRSGAAIDWYDRNAPAPTFTITNRVNGHAHLAYGVATSIITAPHGNDAPLRYAAAIEASLRAKLDADIGYSGLVCKNPLHGFWRVTVWEPELYTLDWLADYLDLSPYDDRRKNLPPYGLGRNHTLFTRTRRWSYKAIRQGWPEYDRWLLAVLERAQAYNDFEHSLHFTEVKATAKSVARWTHRKFSPESFSAWQSAQGKKGGAVRASTTDMAALGALKGKARREALLPLVLEKHAQGMTQQGIADDLGIPQKTVSNWIRSLKE</sequence>
<dbReference type="Pfam" id="PF13384">
    <property type="entry name" value="HTH_23"/>
    <property type="match status" value="1"/>
</dbReference>